<proteinExistence type="predicted"/>
<dbReference type="EMBL" id="CDSF01000013">
    <property type="protein sequence ID" value="CEO95189.1"/>
    <property type="molecule type" value="Genomic_DNA"/>
</dbReference>
<organism evidence="1 3">
    <name type="scientific">Plasmodiophora brassicae</name>
    <name type="common">Clubroot disease agent</name>
    <dbReference type="NCBI Taxonomy" id="37360"/>
    <lineage>
        <taxon>Eukaryota</taxon>
        <taxon>Sar</taxon>
        <taxon>Rhizaria</taxon>
        <taxon>Endomyxa</taxon>
        <taxon>Phytomyxea</taxon>
        <taxon>Plasmodiophorida</taxon>
        <taxon>Plasmodiophoridae</taxon>
        <taxon>Plasmodiophora</taxon>
    </lineage>
</organism>
<sequence>MSSVVDDVERLAESRSVPELVDLIERDGAALAVEMWASPAAIDRVRSALGPLLASDSPVRRRVLAACAALDDCIDRRRITCVPCDLLIDPITCATASFALFERLPPAATVQGAADCLQALRAMYGLPYSQLFANVISSQLRAVLQRKSDFMAQATYLLHRLPLVFAHLERNRGHTFHEHAELNDIESGLCALKAFPGMTRSPLNPSTTWFDVLLDAFAQSGLIDSDRVRSSMRLPPCSIPRDTVSLPPLVAHGDAIVCSSAEEFSAVVESIANTPGSDLTTDLIPELIDLAFGRPEFVRRLQSRVVDLLPRIISPSFSLRPQTLCAVLTRLSTEAAVGIVSCHGKLPVLLSALLDQVKYCMRANLVDRLESYSHVIDIASRAQLLLLYCMRDSAEPTGSGGSQDEIKHFCANATSSKPPEGEQFETIKNVGVALVHVTSHNTPEITSWGDALRLAAAAYPIDQVVLAVRHVILPNMYSKMVEQDKYIKFLRVLLISFPILLTPVQSYFLSALRDDIQHQRPVTPHLSVWLCIMSCAQRLNMPIVVNMYRDSVARALVGIVNLDQEFANSLGSGFLISLVRTADFRAHLVKHTRYLLKSHTTTMSSLWKDLSAHTVLFRCCLEKLGPTAFTETVVHALFAKQPDQQAEASPGHAHDMQAEKSARELCAAIIAVSGGVAHVHEMQLSPTDCKLDMLVCALCLILAHASPLDYDRMWDVLIEDLTGSKFDHSSLSMHAALALTNCEPAMEQWRSRPGSLDRLSATLTSNDRRDLLLPFLDASNPDHQSVARSIVSETCKRRSATSQTGNYSLDFHELVDSFRSILDSRE</sequence>
<reference evidence="1 3" key="1">
    <citation type="submission" date="2015-02" db="EMBL/GenBank/DDBJ databases">
        <authorList>
            <person name="Chooi Y.-H."/>
        </authorList>
    </citation>
    <scope>NUCLEOTIDE SEQUENCE [LARGE SCALE GENOMIC DNA]</scope>
    <source>
        <strain evidence="1">E3</strain>
    </source>
</reference>
<evidence type="ECO:0000313" key="4">
    <source>
        <dbReference type="Proteomes" id="UP000290189"/>
    </source>
</evidence>
<evidence type="ECO:0000313" key="2">
    <source>
        <dbReference type="EMBL" id="SPQ96362.1"/>
    </source>
</evidence>
<dbReference type="AlphaFoldDB" id="A0A0G4IJ43"/>
<dbReference type="Proteomes" id="UP000290189">
    <property type="component" value="Unassembled WGS sequence"/>
</dbReference>
<protein>
    <submittedName>
        <fullName evidence="1">Uncharacterized protein</fullName>
    </submittedName>
</protein>
<gene>
    <name evidence="1" type="ORF">PBRA_003955</name>
    <name evidence="2" type="ORF">PLBR_LOCUS3577</name>
</gene>
<evidence type="ECO:0000313" key="1">
    <source>
        <dbReference type="EMBL" id="CEO95189.1"/>
    </source>
</evidence>
<dbReference type="EMBL" id="OVEO01000005">
    <property type="protein sequence ID" value="SPQ96362.1"/>
    <property type="molecule type" value="Genomic_DNA"/>
</dbReference>
<keyword evidence="3" id="KW-1185">Reference proteome</keyword>
<accession>A0A0G4IJ43</accession>
<name>A0A0G4IJ43_PLABS</name>
<dbReference type="Proteomes" id="UP000039324">
    <property type="component" value="Unassembled WGS sequence"/>
</dbReference>
<reference evidence="2 4" key="2">
    <citation type="submission" date="2018-03" db="EMBL/GenBank/DDBJ databases">
        <authorList>
            <person name="Fogelqvist J."/>
        </authorList>
    </citation>
    <scope>NUCLEOTIDE SEQUENCE [LARGE SCALE GENOMIC DNA]</scope>
</reference>
<keyword evidence="2" id="KW-0496">Mitochondrion</keyword>
<evidence type="ECO:0000313" key="3">
    <source>
        <dbReference type="Proteomes" id="UP000039324"/>
    </source>
</evidence>
<geneLocation type="mitochondrion" evidence="2"/>